<accession>A0A0A7I8W6</accession>
<dbReference type="OrthoDB" id="3237262at2"/>
<evidence type="ECO:0008006" key="3">
    <source>
        <dbReference type="Google" id="ProtNLM"/>
    </source>
</evidence>
<protein>
    <recommendedName>
        <fullName evidence="3">Tmp1</fullName>
    </recommendedName>
</protein>
<evidence type="ECO:0000313" key="1">
    <source>
        <dbReference type="EMBL" id="AIZ16708.1"/>
    </source>
</evidence>
<dbReference type="Pfam" id="PF14335">
    <property type="entry name" value="DUF4391"/>
    <property type="match status" value="1"/>
</dbReference>
<dbReference type="EMBL" id="CP007457">
    <property type="protein sequence ID" value="AIZ16708.1"/>
    <property type="molecule type" value="Genomic_DNA"/>
</dbReference>
<sequence>MTMAACGSVTAETLGFEASQAIPAAKGTLPKGLFAAKPTAPLSAKTKQHLVHSIASITMLALLRPTNTGLEASARMPEILVLGLRLADGVQETPDDVIELIASQRASGILFAVVRTAEHEGTTREECQFAVRRAIPGRAGHTPTFRVFHSAWEPAGEMFLDVNGATMDELWASLCSQTILGSTDFAELDARITRVERIRALEVAVAKLTADHKRAKNPAQRNEIYAKLHKAKNELAALQ</sequence>
<dbReference type="AlphaFoldDB" id="A0A0A7I8W6"/>
<dbReference type="Proteomes" id="UP000030636">
    <property type="component" value="Chromosome"/>
</dbReference>
<keyword evidence="2" id="KW-1185">Reference proteome</keyword>
<proteinExistence type="predicted"/>
<evidence type="ECO:0000313" key="2">
    <source>
        <dbReference type="Proteomes" id="UP000030636"/>
    </source>
</evidence>
<dbReference type="KEGG" id="bpsp:AH67_07150"/>
<dbReference type="HOGENOM" id="CLU_084466_1_0_11"/>
<organism evidence="1 2">
    <name type="scientific">Bifidobacterium pseudolongum PV8-2</name>
    <dbReference type="NCBI Taxonomy" id="1447715"/>
    <lineage>
        <taxon>Bacteria</taxon>
        <taxon>Bacillati</taxon>
        <taxon>Actinomycetota</taxon>
        <taxon>Actinomycetes</taxon>
        <taxon>Bifidobacteriales</taxon>
        <taxon>Bifidobacteriaceae</taxon>
        <taxon>Bifidobacterium</taxon>
    </lineage>
</organism>
<name>A0A0A7I8W6_9BIFI</name>
<dbReference type="InterPro" id="IPR025503">
    <property type="entry name" value="DUF4391"/>
</dbReference>
<gene>
    <name evidence="1" type="ORF">AH67_07150</name>
</gene>
<dbReference type="RefSeq" id="WP_039172348.1">
    <property type="nucleotide sequence ID" value="NZ_CP007457.1"/>
</dbReference>
<reference evidence="1 2" key="1">
    <citation type="journal article" date="2015" name="Genome Announc.">
        <title>Bifidobacterium pseudolongum Strain PV8-2, Isolated from a Stool Sample of an Anemic Kenyan Infant.</title>
        <authorList>
            <person name="Vazquez-Gutierrez P."/>
            <person name="Lacroix C."/>
            <person name="Chassard C."/>
            <person name="Klumpp J."/>
            <person name="Stevens M.J."/>
            <person name="Jans C."/>
        </authorList>
    </citation>
    <scope>NUCLEOTIDE SEQUENCE [LARGE SCALE GENOMIC DNA]</scope>
    <source>
        <strain evidence="1 2">PV8-2</strain>
    </source>
</reference>